<reference evidence="2" key="1">
    <citation type="journal article" date="2017" name="Proc. Natl. Acad. Sci. U.S.A.">
        <title>Simulation of Deepwater Horizon oil plume reveals substrate specialization within a complex community of hydrocarbon-degraders.</title>
        <authorList>
            <person name="Hu P."/>
            <person name="Dubinsky E.A."/>
            <person name="Probst A.J."/>
            <person name="Wang J."/>
            <person name="Sieber C.M.K."/>
            <person name="Tom L.M."/>
            <person name="Gardinali P."/>
            <person name="Banfield J.F."/>
            <person name="Atlas R.M."/>
            <person name="Andersen G.L."/>
        </authorList>
    </citation>
    <scope>NUCLEOTIDE SEQUENCE [LARGE SCALE GENOMIC DNA]</scope>
</reference>
<evidence type="ECO:0000313" key="1">
    <source>
        <dbReference type="EMBL" id="OUR97238.1"/>
    </source>
</evidence>
<comment type="caution">
    <text evidence="1">The sequence shown here is derived from an EMBL/GenBank/DDBJ whole genome shotgun (WGS) entry which is preliminary data.</text>
</comment>
<dbReference type="EMBL" id="MAAO01000006">
    <property type="protein sequence ID" value="OUR97238.1"/>
    <property type="molecule type" value="Genomic_DNA"/>
</dbReference>
<protein>
    <submittedName>
        <fullName evidence="1">Uncharacterized protein</fullName>
    </submittedName>
</protein>
<dbReference type="Gene3D" id="3.40.190.10">
    <property type="entry name" value="Periplasmic binding protein-like II"/>
    <property type="match status" value="2"/>
</dbReference>
<accession>A0A1Y5F8K6</accession>
<proteinExistence type="predicted"/>
<name>A0A1Y5F8K6_9BACT</name>
<dbReference type="AlphaFoldDB" id="A0A1Y5F8K6"/>
<organism evidence="1 2">
    <name type="scientific">Halobacteriovorax marinus</name>
    <dbReference type="NCBI Taxonomy" id="97084"/>
    <lineage>
        <taxon>Bacteria</taxon>
        <taxon>Pseudomonadati</taxon>
        <taxon>Bdellovibrionota</taxon>
        <taxon>Bacteriovoracia</taxon>
        <taxon>Bacteriovoracales</taxon>
        <taxon>Halobacteriovoraceae</taxon>
        <taxon>Halobacteriovorax</taxon>
    </lineage>
</organism>
<sequence>MLKMAMLKFILIILISLSFSVHSSETKISLVLPLVDGWAHKTNKSYAPEAINRITKGDLRKKISLNYRPFKRALQAFKKKKFDCFVGGDENTMLDFASVKTISSKMIRNTSLRVYTLKKNKKVMNLKQLEGKKVIYVRGLELKSLEHDFSKVQTSSVNDVIQAVKMMKAERIEALLHWFPSTKEIMSDFHNHHSIILYTIKERVNCHINARSKKFIKELNEMITSFDAVGGIKKLHTDFYGDLPFKH</sequence>
<evidence type="ECO:0000313" key="2">
    <source>
        <dbReference type="Proteomes" id="UP000196531"/>
    </source>
</evidence>
<dbReference type="SUPFAM" id="SSF53850">
    <property type="entry name" value="Periplasmic binding protein-like II"/>
    <property type="match status" value="1"/>
</dbReference>
<gene>
    <name evidence="1" type="ORF">A9Q84_13005</name>
</gene>
<dbReference type="Proteomes" id="UP000196531">
    <property type="component" value="Unassembled WGS sequence"/>
</dbReference>